<dbReference type="SUPFAM" id="SSF82649">
    <property type="entry name" value="SufE/NifU"/>
    <property type="match status" value="1"/>
</dbReference>
<dbReference type="Pfam" id="PF01592">
    <property type="entry name" value="NifU_N"/>
    <property type="match status" value="1"/>
</dbReference>
<proteinExistence type="predicted"/>
<accession>A0A1F7ILM3</accession>
<dbReference type="EMBL" id="MGAI01000031">
    <property type="protein sequence ID" value="OGK44291.1"/>
    <property type="molecule type" value="Genomic_DNA"/>
</dbReference>
<evidence type="ECO:0000313" key="3">
    <source>
        <dbReference type="Proteomes" id="UP000178040"/>
    </source>
</evidence>
<protein>
    <submittedName>
        <fullName evidence="2">SUF system NifU family Fe-S cluster assembly protein</fullName>
    </submittedName>
</protein>
<name>A0A1F7ILM3_9BACT</name>
<evidence type="ECO:0000259" key="1">
    <source>
        <dbReference type="Pfam" id="PF01592"/>
    </source>
</evidence>
<gene>
    <name evidence="2" type="ORF">A3B40_01475</name>
</gene>
<feature type="domain" description="NIF system FeS cluster assembly NifU N-terminal" evidence="1">
    <location>
        <begin position="4"/>
        <end position="115"/>
    </location>
</feature>
<dbReference type="GO" id="GO:0051536">
    <property type="term" value="F:iron-sulfur cluster binding"/>
    <property type="evidence" value="ECO:0007669"/>
    <property type="project" value="InterPro"/>
</dbReference>
<sequence>MNIYSELILDHYQNPRNFGSIKNPSKKSVIYNPSCGDRIELDIVLKQNKIKDVKFRGQGCAISQASASILTDYVLNKAKEELKKLDKDFMIKLLGIELGPNRITCALLPLEALHKLI</sequence>
<organism evidence="2 3">
    <name type="scientific">Candidatus Roizmanbacteria bacterium RIFCSPLOWO2_01_FULL_37_16</name>
    <dbReference type="NCBI Taxonomy" id="1802058"/>
    <lineage>
        <taxon>Bacteria</taxon>
        <taxon>Candidatus Roizmaniibacteriota</taxon>
    </lineage>
</organism>
<evidence type="ECO:0000313" key="2">
    <source>
        <dbReference type="EMBL" id="OGK44291.1"/>
    </source>
</evidence>
<dbReference type="PANTHER" id="PTHR10093">
    <property type="entry name" value="IRON-SULFUR CLUSTER ASSEMBLY ENZYME NIFU HOMOLOG"/>
    <property type="match status" value="1"/>
</dbReference>
<comment type="caution">
    <text evidence="2">The sequence shown here is derived from an EMBL/GenBank/DDBJ whole genome shotgun (WGS) entry which is preliminary data.</text>
</comment>
<dbReference type="GO" id="GO:0016226">
    <property type="term" value="P:iron-sulfur cluster assembly"/>
    <property type="evidence" value="ECO:0007669"/>
    <property type="project" value="InterPro"/>
</dbReference>
<dbReference type="Gene3D" id="3.90.1010.10">
    <property type="match status" value="1"/>
</dbReference>
<dbReference type="Proteomes" id="UP000178040">
    <property type="component" value="Unassembled WGS sequence"/>
</dbReference>
<dbReference type="NCBIfam" id="TIGR01994">
    <property type="entry name" value="SUF_scaf_2"/>
    <property type="match status" value="1"/>
</dbReference>
<dbReference type="CDD" id="cd06664">
    <property type="entry name" value="IscU_like"/>
    <property type="match status" value="1"/>
</dbReference>
<dbReference type="GO" id="GO:0005506">
    <property type="term" value="F:iron ion binding"/>
    <property type="evidence" value="ECO:0007669"/>
    <property type="project" value="InterPro"/>
</dbReference>
<dbReference type="InterPro" id="IPR002871">
    <property type="entry name" value="NIF_FeS_clus_asmbl_NifU_N"/>
</dbReference>
<dbReference type="AlphaFoldDB" id="A0A1F7ILM3"/>
<reference evidence="2 3" key="1">
    <citation type="journal article" date="2016" name="Nat. Commun.">
        <title>Thousands of microbial genomes shed light on interconnected biogeochemical processes in an aquifer system.</title>
        <authorList>
            <person name="Anantharaman K."/>
            <person name="Brown C.T."/>
            <person name="Hug L.A."/>
            <person name="Sharon I."/>
            <person name="Castelle C.J."/>
            <person name="Probst A.J."/>
            <person name="Thomas B.C."/>
            <person name="Singh A."/>
            <person name="Wilkins M.J."/>
            <person name="Karaoz U."/>
            <person name="Brodie E.L."/>
            <person name="Williams K.H."/>
            <person name="Hubbard S.S."/>
            <person name="Banfield J.F."/>
        </authorList>
    </citation>
    <scope>NUCLEOTIDE SEQUENCE [LARGE SCALE GENOMIC DNA]</scope>
</reference>